<name>A0ABS6FBQ6_9FIRM</name>
<keyword evidence="3" id="KW-1185">Reference proteome</keyword>
<gene>
    <name evidence="2" type="ORF">KQI82_12445</name>
</gene>
<dbReference type="EMBL" id="JAHLQN010000001">
    <property type="protein sequence ID" value="MBU5627719.1"/>
    <property type="molecule type" value="Genomic_DNA"/>
</dbReference>
<evidence type="ECO:0000313" key="3">
    <source>
        <dbReference type="Proteomes" id="UP000787672"/>
    </source>
</evidence>
<accession>A0ABS6FBQ6</accession>
<organism evidence="2 3">
    <name type="scientific">Dysosmobacter acutus</name>
    <dbReference type="NCBI Taxonomy" id="2841504"/>
    <lineage>
        <taxon>Bacteria</taxon>
        <taxon>Bacillati</taxon>
        <taxon>Bacillota</taxon>
        <taxon>Clostridia</taxon>
        <taxon>Eubacteriales</taxon>
        <taxon>Oscillospiraceae</taxon>
        <taxon>Dysosmobacter</taxon>
    </lineage>
</organism>
<keyword evidence="1" id="KW-0812">Transmembrane</keyword>
<evidence type="ECO:0000313" key="2">
    <source>
        <dbReference type="EMBL" id="MBU5627719.1"/>
    </source>
</evidence>
<feature type="transmembrane region" description="Helical" evidence="1">
    <location>
        <begin position="37"/>
        <end position="54"/>
    </location>
</feature>
<keyword evidence="1" id="KW-0472">Membrane</keyword>
<sequence>MNRAERRRKGAAVKKEAVWNIKASDIQKMKRDASRDAANLAFSMMLGLPVMVLHDKFGFGPVRCERFTDAVLELYDSFEKGYVSIEDIHGTLKEETGITIEPELRK</sequence>
<dbReference type="Proteomes" id="UP000787672">
    <property type="component" value="Unassembled WGS sequence"/>
</dbReference>
<reference evidence="2 3" key="1">
    <citation type="submission" date="2021-06" db="EMBL/GenBank/DDBJ databases">
        <authorList>
            <person name="Sun Q."/>
            <person name="Li D."/>
        </authorList>
    </citation>
    <scope>NUCLEOTIDE SEQUENCE [LARGE SCALE GENOMIC DNA]</scope>
    <source>
        <strain evidence="2 3">MSJ-2</strain>
    </source>
</reference>
<proteinExistence type="predicted"/>
<keyword evidence="1" id="KW-1133">Transmembrane helix</keyword>
<protein>
    <submittedName>
        <fullName evidence="2">Uncharacterized protein</fullName>
    </submittedName>
</protein>
<comment type="caution">
    <text evidence="2">The sequence shown here is derived from an EMBL/GenBank/DDBJ whole genome shotgun (WGS) entry which is preliminary data.</text>
</comment>
<evidence type="ECO:0000256" key="1">
    <source>
        <dbReference type="SAM" id="Phobius"/>
    </source>
</evidence>
<dbReference type="RefSeq" id="WP_216633063.1">
    <property type="nucleotide sequence ID" value="NZ_JAHLQN010000001.1"/>
</dbReference>